<dbReference type="SUPFAM" id="SSF48452">
    <property type="entry name" value="TPR-like"/>
    <property type="match status" value="1"/>
</dbReference>
<proteinExistence type="predicted"/>
<comment type="caution">
    <text evidence="1">The sequence shown here is derived from an EMBL/GenBank/DDBJ whole genome shotgun (WGS) entry which is preliminary data.</text>
</comment>
<evidence type="ECO:0000313" key="1">
    <source>
        <dbReference type="EMBL" id="KAF0517057.1"/>
    </source>
</evidence>
<dbReference type="Gene3D" id="1.25.40.10">
    <property type="entry name" value="Tetratricopeptide repeat domain"/>
    <property type="match status" value="1"/>
</dbReference>
<reference evidence="1 2" key="1">
    <citation type="journal article" date="2019" name="Environ. Microbiol.">
        <title>At the nexus of three kingdoms: the genome of the mycorrhizal fungus Gigaspora margarita provides insights into plant, endobacterial and fungal interactions.</title>
        <authorList>
            <person name="Venice F."/>
            <person name="Ghignone S."/>
            <person name="Salvioli di Fossalunga A."/>
            <person name="Amselem J."/>
            <person name="Novero M."/>
            <person name="Xianan X."/>
            <person name="Sedzielewska Toro K."/>
            <person name="Morin E."/>
            <person name="Lipzen A."/>
            <person name="Grigoriev I.V."/>
            <person name="Henrissat B."/>
            <person name="Martin F.M."/>
            <person name="Bonfante P."/>
        </authorList>
    </citation>
    <scope>NUCLEOTIDE SEQUENCE [LARGE SCALE GENOMIC DNA]</scope>
    <source>
        <strain evidence="1 2">BEG34</strain>
    </source>
</reference>
<dbReference type="Gene3D" id="2.60.120.920">
    <property type="match status" value="1"/>
</dbReference>
<evidence type="ECO:0000313" key="2">
    <source>
        <dbReference type="Proteomes" id="UP000439903"/>
    </source>
</evidence>
<gene>
    <name evidence="1" type="ORF">F8M41_016963</name>
</gene>
<protein>
    <recommendedName>
        <fullName evidence="3">TPR-like protein</fullName>
    </recommendedName>
</protein>
<dbReference type="InterPro" id="IPR011990">
    <property type="entry name" value="TPR-like_helical_dom_sf"/>
</dbReference>
<organism evidence="1 2">
    <name type="scientific">Gigaspora margarita</name>
    <dbReference type="NCBI Taxonomy" id="4874"/>
    <lineage>
        <taxon>Eukaryota</taxon>
        <taxon>Fungi</taxon>
        <taxon>Fungi incertae sedis</taxon>
        <taxon>Mucoromycota</taxon>
        <taxon>Glomeromycotina</taxon>
        <taxon>Glomeromycetes</taxon>
        <taxon>Diversisporales</taxon>
        <taxon>Gigasporaceae</taxon>
        <taxon>Gigaspora</taxon>
    </lineage>
</organism>
<accession>A0A8H4ANM9</accession>
<keyword evidence="2" id="KW-1185">Reference proteome</keyword>
<evidence type="ECO:0008006" key="3">
    <source>
        <dbReference type="Google" id="ProtNLM"/>
    </source>
</evidence>
<dbReference type="InterPro" id="IPR043136">
    <property type="entry name" value="B30.2/SPRY_sf"/>
</dbReference>
<dbReference type="EMBL" id="WTPW01000380">
    <property type="protein sequence ID" value="KAF0517057.1"/>
    <property type="molecule type" value="Genomic_DNA"/>
</dbReference>
<sequence>MDLNHSKDNEDAIIHTTNPIPLQCQLFYFEIDIIKNDKNKKDDNDNDNIEGNDNNKINGIIAIRFCTKSAELNKLSGIAFQVLKDLKSNLYPCIGIRSKESKGKMSIEANFGNFGHKKFKYTDIIEDFINQLNLFESNQQNRVKYHTKTNFIMGKYKEALTNLNDLLEIEQSNAFALRYYGETYLILYEYEKSNIDLIKLLKINKDDKWASKASEKINRW</sequence>
<name>A0A8H4ANM9_GIGMA</name>
<dbReference type="AlphaFoldDB" id="A0A8H4ANM9"/>
<dbReference type="Proteomes" id="UP000439903">
    <property type="component" value="Unassembled WGS sequence"/>
</dbReference>
<dbReference type="OrthoDB" id="25503at2759"/>